<evidence type="ECO:0000256" key="1">
    <source>
        <dbReference type="ARBA" id="ARBA00005336"/>
    </source>
</evidence>
<evidence type="ECO:0000259" key="4">
    <source>
        <dbReference type="Pfam" id="PF00933"/>
    </source>
</evidence>
<comment type="caution">
    <text evidence="5">The sequence shown here is derived from an EMBL/GenBank/DDBJ whole genome shotgun (WGS) entry which is preliminary data.</text>
</comment>
<dbReference type="GO" id="GO:0016787">
    <property type="term" value="F:hydrolase activity"/>
    <property type="evidence" value="ECO:0007669"/>
    <property type="project" value="UniProtKB-KW"/>
</dbReference>
<sequence length="473" mass="47124">MELDELVPGVLLPGFAGTALPAWLRTELERGLGGVCLFAGNVSPDGPEGTAVLAAALRSVRPDVLVAADEEGGVVTRLEGRHGSTLPSPAQLGLVAPEVAERVGAVLGERVRRAGIDLVLAPSADVNDNPDNPVIGARSFGADPREVATRVAATVRGIRSRRGVAPCVKHWPGHGDTDVDSHRGLPTIPAATAARHAAPFESAIAGGVPAVMTAHIVVPEWGPEPVTVNPDAIARLRAAGFDGVVVTDAVDMAAIAATYGIGGGAARALAAGADLVCLGNPELSGIDAAAQYAEVVDAVVAAVQDGRLAPERLREAHGRVARLAAETAAARGSSIERASVEVAAGDAEAIENALAAASDPSAVAALDQVTSVVDARGGATQAAATRAVPVADALRELAGGRGDAGGPGLTAVVADRPSALQLGVLADAQAAGECIVVNVGAIPGVFDAAAVQLGADSVFSAGIVRAWSAKGGR</sequence>
<feature type="domain" description="Glycoside hydrolase family 3 N-terminal" evidence="4">
    <location>
        <begin position="30"/>
        <end position="323"/>
    </location>
</feature>
<organism evidence="5 6">
    <name type="scientific">Microbacterium jejuense</name>
    <dbReference type="NCBI Taxonomy" id="1263637"/>
    <lineage>
        <taxon>Bacteria</taxon>
        <taxon>Bacillati</taxon>
        <taxon>Actinomycetota</taxon>
        <taxon>Actinomycetes</taxon>
        <taxon>Micrococcales</taxon>
        <taxon>Microbacteriaceae</taxon>
        <taxon>Microbacterium</taxon>
    </lineage>
</organism>
<dbReference type="PANTHER" id="PTHR30480:SF16">
    <property type="entry name" value="GLYCOSIDE HYDROLASE FAMILY 3 DOMAIN PROTEIN"/>
    <property type="match status" value="1"/>
</dbReference>
<dbReference type="Pfam" id="PF00933">
    <property type="entry name" value="Glyco_hydro_3"/>
    <property type="match status" value="1"/>
</dbReference>
<dbReference type="InterPro" id="IPR017853">
    <property type="entry name" value="GH"/>
</dbReference>
<evidence type="ECO:0000256" key="2">
    <source>
        <dbReference type="ARBA" id="ARBA00022801"/>
    </source>
</evidence>
<dbReference type="SUPFAM" id="SSF51445">
    <property type="entry name" value="(Trans)glycosidases"/>
    <property type="match status" value="1"/>
</dbReference>
<gene>
    <name evidence="5" type="ORF">JNB62_11375</name>
</gene>
<dbReference type="InterPro" id="IPR001764">
    <property type="entry name" value="Glyco_hydro_3_N"/>
</dbReference>
<evidence type="ECO:0000313" key="5">
    <source>
        <dbReference type="EMBL" id="MBW9094285.1"/>
    </source>
</evidence>
<accession>A0ABS7HPF7</accession>
<dbReference type="PANTHER" id="PTHR30480">
    <property type="entry name" value="BETA-HEXOSAMINIDASE-RELATED"/>
    <property type="match status" value="1"/>
</dbReference>
<dbReference type="InterPro" id="IPR036962">
    <property type="entry name" value="Glyco_hydro_3_N_sf"/>
</dbReference>
<dbReference type="Gene3D" id="3.20.20.300">
    <property type="entry name" value="Glycoside hydrolase, family 3, N-terminal domain"/>
    <property type="match status" value="1"/>
</dbReference>
<comment type="similarity">
    <text evidence="1">Belongs to the glycosyl hydrolase 3 family.</text>
</comment>
<protein>
    <submittedName>
        <fullName evidence="5">Glycoside hydrolase family 3 protein</fullName>
    </submittedName>
</protein>
<proteinExistence type="inferred from homology"/>
<reference evidence="5 6" key="1">
    <citation type="journal article" date="2021" name="MBio">
        <title>Poor Competitiveness of Bradyrhizobium in Pigeon Pea Root Colonization in Indian Soils.</title>
        <authorList>
            <person name="Chalasani D."/>
            <person name="Basu A."/>
            <person name="Pullabhotla S.V.S.R.N."/>
            <person name="Jorrin B."/>
            <person name="Neal A.L."/>
            <person name="Poole P.S."/>
            <person name="Podile A.R."/>
            <person name="Tkacz A."/>
        </authorList>
    </citation>
    <scope>NUCLEOTIDE SEQUENCE [LARGE SCALE GENOMIC DNA]</scope>
    <source>
        <strain evidence="5 6">HU14</strain>
    </source>
</reference>
<dbReference type="InterPro" id="IPR050226">
    <property type="entry name" value="NagZ_Beta-hexosaminidase"/>
</dbReference>
<keyword evidence="2 5" id="KW-0378">Hydrolase</keyword>
<name>A0ABS7HPF7_9MICO</name>
<keyword evidence="6" id="KW-1185">Reference proteome</keyword>
<evidence type="ECO:0000313" key="6">
    <source>
        <dbReference type="Proteomes" id="UP001196843"/>
    </source>
</evidence>
<keyword evidence="3" id="KW-0326">Glycosidase</keyword>
<dbReference type="EMBL" id="JAEUAW010000007">
    <property type="protein sequence ID" value="MBW9094285.1"/>
    <property type="molecule type" value="Genomic_DNA"/>
</dbReference>
<dbReference type="Proteomes" id="UP001196843">
    <property type="component" value="Unassembled WGS sequence"/>
</dbReference>
<evidence type="ECO:0000256" key="3">
    <source>
        <dbReference type="ARBA" id="ARBA00023295"/>
    </source>
</evidence>
<dbReference type="RefSeq" id="WP_220300988.1">
    <property type="nucleotide sequence ID" value="NZ_JAEUAW010000007.1"/>
</dbReference>